<reference evidence="2 3" key="1">
    <citation type="journal article" date="2015" name="Genome Announc.">
        <title>Expanding the biotechnology potential of lactobacilli through comparative genomics of 213 strains and associated genera.</title>
        <authorList>
            <person name="Sun Z."/>
            <person name="Harris H.M."/>
            <person name="McCann A."/>
            <person name="Guo C."/>
            <person name="Argimon S."/>
            <person name="Zhang W."/>
            <person name="Yang X."/>
            <person name="Jeffery I.B."/>
            <person name="Cooney J.C."/>
            <person name="Kagawa T.F."/>
            <person name="Liu W."/>
            <person name="Song Y."/>
            <person name="Salvetti E."/>
            <person name="Wrobel A."/>
            <person name="Rasinkangas P."/>
            <person name="Parkhill J."/>
            <person name="Rea M.C."/>
            <person name="O'Sullivan O."/>
            <person name="Ritari J."/>
            <person name="Douillard F.P."/>
            <person name="Paul Ross R."/>
            <person name="Yang R."/>
            <person name="Briner A.E."/>
            <person name="Felis G.E."/>
            <person name="de Vos W.M."/>
            <person name="Barrangou R."/>
            <person name="Klaenhammer T.R."/>
            <person name="Caufield P.W."/>
            <person name="Cui Y."/>
            <person name="Zhang H."/>
            <person name="O'Toole P.W."/>
        </authorList>
    </citation>
    <scope>NUCLEOTIDE SEQUENCE [LARGE SCALE GENOMIC DNA]</scope>
    <source>
        <strain evidence="2 3">DSM 7090</strain>
    </source>
</reference>
<comment type="caution">
    <text evidence="2">The sequence shown here is derived from an EMBL/GenBank/DDBJ whole genome shotgun (WGS) entry which is preliminary data.</text>
</comment>
<keyword evidence="3" id="KW-1185">Reference proteome</keyword>
<dbReference type="InterPro" id="IPR039069">
    <property type="entry name" value="CE7"/>
</dbReference>
<evidence type="ECO:0000313" key="3">
    <source>
        <dbReference type="Proteomes" id="UP000051927"/>
    </source>
</evidence>
<evidence type="ECO:0000313" key="2">
    <source>
        <dbReference type="EMBL" id="KRO01829.1"/>
    </source>
</evidence>
<dbReference type="InterPro" id="IPR008391">
    <property type="entry name" value="AXE1_dom"/>
</dbReference>
<dbReference type="InterPro" id="IPR029058">
    <property type="entry name" value="AB_hydrolase_fold"/>
</dbReference>
<organism evidence="2 3">
    <name type="scientific">Lancefieldella rimae</name>
    <dbReference type="NCBI Taxonomy" id="1383"/>
    <lineage>
        <taxon>Bacteria</taxon>
        <taxon>Bacillati</taxon>
        <taxon>Actinomycetota</taxon>
        <taxon>Coriobacteriia</taxon>
        <taxon>Coriobacteriales</taxon>
        <taxon>Atopobiaceae</taxon>
        <taxon>Lancefieldella</taxon>
    </lineage>
</organism>
<dbReference type="RefSeq" id="WP_003150589.1">
    <property type="nucleotide sequence ID" value="NZ_JQCP01000003.1"/>
</dbReference>
<evidence type="ECO:0000259" key="1">
    <source>
        <dbReference type="Pfam" id="PF05448"/>
    </source>
</evidence>
<proteinExistence type="predicted"/>
<dbReference type="EMBL" id="JQCP01000003">
    <property type="protein sequence ID" value="KRO01829.1"/>
    <property type="molecule type" value="Genomic_DNA"/>
</dbReference>
<dbReference type="Proteomes" id="UP000051927">
    <property type="component" value="Unassembled WGS sequence"/>
</dbReference>
<protein>
    <submittedName>
        <fullName evidence="2">Acetyl xylan esterase</fullName>
    </submittedName>
</protein>
<feature type="domain" description="Acetyl xylan esterase" evidence="1">
    <location>
        <begin position="1"/>
        <end position="317"/>
    </location>
</feature>
<dbReference type="PANTHER" id="PTHR40111:SF1">
    <property type="entry name" value="CEPHALOSPORIN-C DEACETYLASE"/>
    <property type="match status" value="1"/>
</dbReference>
<dbReference type="SUPFAM" id="SSF53474">
    <property type="entry name" value="alpha/beta-Hydrolases"/>
    <property type="match status" value="1"/>
</dbReference>
<gene>
    <name evidence="2" type="ORF">IV60_GL001073</name>
</gene>
<dbReference type="Gene3D" id="3.40.50.1820">
    <property type="entry name" value="alpha/beta hydrolase"/>
    <property type="match status" value="1"/>
</dbReference>
<sequence length="333" mass="37038">MSLSKLDHSELCKTRPRTPMPADFERFWEARMAEADAVPLRWQLVPSDEVPQAQSCGFYDLWFEGMGGSKLYAKFLSPRGEKNVPLVLQFHGYPGASRSWFEQASFVGMGCAILALDNPGQGGRSQDANAYVGTTVAGHLVAGLDGPVKDLYYVRLYQNVRIFCRIASQLEGIDANRIFVNGQSQGGGMGIACCALNQDLVNRAAILFPFLSDFKAVWELGADTQAYEGIRYYMHWFDPRGERVDEIFGKLAYVDSVNFARFVRCPVLFGSGLADEVCPVPTQFAVYNALTCPKRHLLFEGFGHEEIQAFDDTIIDFFDANDARAWLAGKVCS</sequence>
<accession>A0ABR5PYZ7</accession>
<name>A0ABR5PYZ7_9ACTN</name>
<dbReference type="Pfam" id="PF05448">
    <property type="entry name" value="AXE1"/>
    <property type="match status" value="1"/>
</dbReference>
<dbReference type="PANTHER" id="PTHR40111">
    <property type="entry name" value="CEPHALOSPORIN-C DEACETYLASE"/>
    <property type="match status" value="1"/>
</dbReference>
<dbReference type="GeneID" id="84905233"/>